<keyword evidence="10" id="KW-0812">Transmembrane</keyword>
<accession>A0A2W7RTV4</accession>
<dbReference type="NCBIfam" id="TIGR01007">
    <property type="entry name" value="eps_fam"/>
    <property type="match status" value="1"/>
</dbReference>
<keyword evidence="10" id="KW-0472">Membrane</keyword>
<dbReference type="GO" id="GO:0004715">
    <property type="term" value="F:non-membrane spanning protein tyrosine kinase activity"/>
    <property type="evidence" value="ECO:0007669"/>
    <property type="project" value="UniProtKB-EC"/>
</dbReference>
<dbReference type="CDD" id="cd05387">
    <property type="entry name" value="BY-kinase"/>
    <property type="match status" value="1"/>
</dbReference>
<evidence type="ECO:0000313" key="12">
    <source>
        <dbReference type="EMBL" id="PZX62276.1"/>
    </source>
</evidence>
<dbReference type="OrthoDB" id="9794577at2"/>
<dbReference type="RefSeq" id="WP_111295371.1">
    <property type="nucleotide sequence ID" value="NZ_QKZV01000005.1"/>
</dbReference>
<dbReference type="SUPFAM" id="SSF52540">
    <property type="entry name" value="P-loop containing nucleoside triphosphate hydrolases"/>
    <property type="match status" value="1"/>
</dbReference>
<comment type="similarity">
    <text evidence="1">Belongs to the CpsD/CapB family.</text>
</comment>
<evidence type="ECO:0000256" key="8">
    <source>
        <dbReference type="ARBA" id="ARBA00051245"/>
    </source>
</evidence>
<dbReference type="GO" id="GO:0005886">
    <property type="term" value="C:plasma membrane"/>
    <property type="evidence" value="ECO:0007669"/>
    <property type="project" value="TreeGrafter"/>
</dbReference>
<feature type="coiled-coil region" evidence="9">
    <location>
        <begin position="273"/>
        <end position="300"/>
    </location>
</feature>
<evidence type="ECO:0000256" key="1">
    <source>
        <dbReference type="ARBA" id="ARBA00007316"/>
    </source>
</evidence>
<evidence type="ECO:0000256" key="5">
    <source>
        <dbReference type="ARBA" id="ARBA00022777"/>
    </source>
</evidence>
<name>A0A2W7RTV4_9BACT</name>
<dbReference type="GO" id="GO:0005524">
    <property type="term" value="F:ATP binding"/>
    <property type="evidence" value="ECO:0007669"/>
    <property type="project" value="UniProtKB-KW"/>
</dbReference>
<evidence type="ECO:0000256" key="10">
    <source>
        <dbReference type="SAM" id="Phobius"/>
    </source>
</evidence>
<keyword evidence="13" id="KW-1185">Reference proteome</keyword>
<feature type="domain" description="AAA" evidence="11">
    <location>
        <begin position="593"/>
        <end position="725"/>
    </location>
</feature>
<keyword evidence="9" id="KW-0175">Coiled coil</keyword>
<gene>
    <name evidence="12" type="ORF">LX80_01758</name>
</gene>
<evidence type="ECO:0000256" key="9">
    <source>
        <dbReference type="SAM" id="Coils"/>
    </source>
</evidence>
<dbReference type="InterPro" id="IPR005702">
    <property type="entry name" value="Wzc-like_C"/>
</dbReference>
<reference evidence="12 13" key="1">
    <citation type="submission" date="2018-06" db="EMBL/GenBank/DDBJ databases">
        <title>Genomic Encyclopedia of Archaeal and Bacterial Type Strains, Phase II (KMG-II): from individual species to whole genera.</title>
        <authorList>
            <person name="Goeker M."/>
        </authorList>
    </citation>
    <scope>NUCLEOTIDE SEQUENCE [LARGE SCALE GENOMIC DNA]</scope>
    <source>
        <strain evidence="12 13">DSM 23241</strain>
    </source>
</reference>
<dbReference type="InterPro" id="IPR027417">
    <property type="entry name" value="P-loop_NTPase"/>
</dbReference>
<keyword evidence="6" id="KW-0067">ATP-binding</keyword>
<evidence type="ECO:0000256" key="2">
    <source>
        <dbReference type="ARBA" id="ARBA00011903"/>
    </source>
</evidence>
<dbReference type="PANTHER" id="PTHR32309">
    <property type="entry name" value="TYROSINE-PROTEIN KINASE"/>
    <property type="match status" value="1"/>
</dbReference>
<dbReference type="Gene3D" id="3.40.50.300">
    <property type="entry name" value="P-loop containing nucleotide triphosphate hydrolases"/>
    <property type="match status" value="1"/>
</dbReference>
<evidence type="ECO:0000256" key="7">
    <source>
        <dbReference type="ARBA" id="ARBA00023137"/>
    </source>
</evidence>
<keyword evidence="7" id="KW-0829">Tyrosine-protein kinase</keyword>
<proteinExistence type="inferred from homology"/>
<comment type="caution">
    <text evidence="12">The sequence shown here is derived from an EMBL/GenBank/DDBJ whole genome shotgun (WGS) entry which is preliminary data.</text>
</comment>
<dbReference type="AlphaFoldDB" id="A0A2W7RTV4"/>
<keyword evidence="10" id="KW-1133">Transmembrane helix</keyword>
<evidence type="ECO:0000313" key="13">
    <source>
        <dbReference type="Proteomes" id="UP000249720"/>
    </source>
</evidence>
<dbReference type="InterPro" id="IPR050445">
    <property type="entry name" value="Bact_polysacc_biosynth/exp"/>
</dbReference>
<comment type="catalytic activity">
    <reaction evidence="8">
        <text>L-tyrosyl-[protein] + ATP = O-phospho-L-tyrosyl-[protein] + ADP + H(+)</text>
        <dbReference type="Rhea" id="RHEA:10596"/>
        <dbReference type="Rhea" id="RHEA-COMP:10136"/>
        <dbReference type="Rhea" id="RHEA-COMP:20101"/>
        <dbReference type="ChEBI" id="CHEBI:15378"/>
        <dbReference type="ChEBI" id="CHEBI:30616"/>
        <dbReference type="ChEBI" id="CHEBI:46858"/>
        <dbReference type="ChEBI" id="CHEBI:61978"/>
        <dbReference type="ChEBI" id="CHEBI:456216"/>
        <dbReference type="EC" id="2.7.10.2"/>
    </reaction>
</comment>
<dbReference type="Proteomes" id="UP000249720">
    <property type="component" value="Unassembled WGS sequence"/>
</dbReference>
<dbReference type="Pfam" id="PF13614">
    <property type="entry name" value="AAA_31"/>
    <property type="match status" value="1"/>
</dbReference>
<protein>
    <recommendedName>
        <fullName evidence="2">non-specific protein-tyrosine kinase</fullName>
        <ecNumber evidence="2">2.7.10.2</ecNumber>
    </recommendedName>
</protein>
<dbReference type="EMBL" id="QKZV01000005">
    <property type="protein sequence ID" value="PZX62276.1"/>
    <property type="molecule type" value="Genomic_DNA"/>
</dbReference>
<evidence type="ECO:0000256" key="6">
    <source>
        <dbReference type="ARBA" id="ARBA00022840"/>
    </source>
</evidence>
<keyword evidence="5" id="KW-0418">Kinase</keyword>
<keyword evidence="4" id="KW-0547">Nucleotide-binding</keyword>
<feature type="transmembrane region" description="Helical" evidence="10">
    <location>
        <begin position="25"/>
        <end position="47"/>
    </location>
</feature>
<dbReference type="InterPro" id="IPR025669">
    <property type="entry name" value="AAA_dom"/>
</dbReference>
<dbReference type="PANTHER" id="PTHR32309:SF13">
    <property type="entry name" value="FERRIC ENTEROBACTIN TRANSPORT PROTEIN FEPE"/>
    <property type="match status" value="1"/>
</dbReference>
<evidence type="ECO:0000256" key="3">
    <source>
        <dbReference type="ARBA" id="ARBA00022679"/>
    </source>
</evidence>
<organism evidence="12 13">
    <name type="scientific">Hydrotalea sandarakina</name>
    <dbReference type="NCBI Taxonomy" id="1004304"/>
    <lineage>
        <taxon>Bacteria</taxon>
        <taxon>Pseudomonadati</taxon>
        <taxon>Bacteroidota</taxon>
        <taxon>Chitinophagia</taxon>
        <taxon>Chitinophagales</taxon>
        <taxon>Chitinophagaceae</taxon>
        <taxon>Hydrotalea</taxon>
    </lineage>
</organism>
<dbReference type="EC" id="2.7.10.2" evidence="2"/>
<keyword evidence="3" id="KW-0808">Transferase</keyword>
<evidence type="ECO:0000259" key="11">
    <source>
        <dbReference type="Pfam" id="PF13614"/>
    </source>
</evidence>
<evidence type="ECO:0000256" key="4">
    <source>
        <dbReference type="ARBA" id="ARBA00022741"/>
    </source>
</evidence>
<sequence length="809" mass="90992">MEQTPPTHQQTQTTAYRLRELLFKYLAYLPLFILSVVICVGVGYIYIKYTVPIYNASTLLLIKPGEDNTISQTPGNDPVSIALTGGRKVNLDNEIEQLRSYPVIERVVKAGQFNLRYFTKGKINRYEIDKAGGFQLIPLQIADSSHAYTFAIPEYTLTGGEITWGGPDNDAHRQAFRWNDTLSLEGMRLVLVPNKGLVPNTIPYTIVWEPIPQAIGEIQGGLSITIPNPKTTTLQLNIKVENRFRGQEILNTLIEQYKIVDIDDKNRVARNSIAFIDQRLNIVQQELTQLELDIKNYKERNHISDLSIMSQQYAATTKAFQDAIDGLQTKLSLAAMVNDYISRPENNHKLIPSSMGIDDPTFMALVANYNEVQLKKDKNAPYITSGGMISGDLENQLAQTRKSMLISLANYQKAVREQLAMQQKNLAANDALLFSLPEKERELMDINRQKSIKESLYLYLLQKREEAAISSSSTVSNYQQLTPAVSSPVPVEPRTNNIRMFSLLLGIVLPFGIIFIIDLLNDKVTTREDIVQRIDKPIVGEISHAGLAGRHIIVTSSRNVIAEQFRILRTNMEFQTKGKPKPVTYLVTSSVSGEGKSFVSLNLAAVLSLSSKKVALLEFDLRKLRKEVYEGEQQNPKGITNCLIGQVQNPAEAITTIDSLPNLHIFRSGPIPPNPAELVIGEQVTAFMQWVKERYDYIIIDSAPVGLVSDTYAFTAYADSVIYLIRQRFTYKKQVDFFADLVAQNKLPNACIVVNDVQLGGRYGYYGYGYGYGGYGYMYRYGLYSKRGYGYGYYGKTDQEGYFDPPDKS</sequence>